<dbReference type="Gene3D" id="1.10.340.70">
    <property type="match status" value="1"/>
</dbReference>
<dbReference type="Gene3D" id="3.30.420.10">
    <property type="entry name" value="Ribonuclease H-like superfamily/Ribonuclease H"/>
    <property type="match status" value="2"/>
</dbReference>
<organism evidence="3 4">
    <name type="scientific">Apostasia shenzhenica</name>
    <dbReference type="NCBI Taxonomy" id="1088818"/>
    <lineage>
        <taxon>Eukaryota</taxon>
        <taxon>Viridiplantae</taxon>
        <taxon>Streptophyta</taxon>
        <taxon>Embryophyta</taxon>
        <taxon>Tracheophyta</taxon>
        <taxon>Spermatophyta</taxon>
        <taxon>Magnoliopsida</taxon>
        <taxon>Liliopsida</taxon>
        <taxon>Asparagales</taxon>
        <taxon>Orchidaceae</taxon>
        <taxon>Apostasioideae</taxon>
        <taxon>Apostasia</taxon>
    </lineage>
</organism>
<dbReference type="EMBL" id="KZ451886">
    <property type="protein sequence ID" value="PKA66197.1"/>
    <property type="molecule type" value="Genomic_DNA"/>
</dbReference>
<dbReference type="InterPro" id="IPR002156">
    <property type="entry name" value="RNaseH_domain"/>
</dbReference>
<reference evidence="3 4" key="1">
    <citation type="journal article" date="2017" name="Nature">
        <title>The Apostasia genome and the evolution of orchids.</title>
        <authorList>
            <person name="Zhang G.Q."/>
            <person name="Liu K.W."/>
            <person name="Li Z."/>
            <person name="Lohaus R."/>
            <person name="Hsiao Y.Y."/>
            <person name="Niu S.C."/>
            <person name="Wang J.Y."/>
            <person name="Lin Y.C."/>
            <person name="Xu Q."/>
            <person name="Chen L.J."/>
            <person name="Yoshida K."/>
            <person name="Fujiwara S."/>
            <person name="Wang Z.W."/>
            <person name="Zhang Y.Q."/>
            <person name="Mitsuda N."/>
            <person name="Wang M."/>
            <person name="Liu G.H."/>
            <person name="Pecoraro L."/>
            <person name="Huang H.X."/>
            <person name="Xiao X.J."/>
            <person name="Lin M."/>
            <person name="Wu X.Y."/>
            <person name="Wu W.L."/>
            <person name="Chen Y.Y."/>
            <person name="Chang S.B."/>
            <person name="Sakamoto S."/>
            <person name="Ohme-Takagi M."/>
            <person name="Yagi M."/>
            <person name="Zeng S.J."/>
            <person name="Shen C.Y."/>
            <person name="Yeh C.M."/>
            <person name="Luo Y.B."/>
            <person name="Tsai W.C."/>
            <person name="Van de Peer Y."/>
            <person name="Liu Z.J."/>
        </authorList>
    </citation>
    <scope>NUCLEOTIDE SEQUENCE [LARGE SCALE GENOMIC DNA]</scope>
    <source>
        <strain evidence="4">cv. Shenzhen</strain>
        <tissue evidence="3">Stem</tissue>
    </source>
</reference>
<dbReference type="InterPro" id="IPR041588">
    <property type="entry name" value="Integrase_H2C2"/>
</dbReference>
<evidence type="ECO:0000259" key="1">
    <source>
        <dbReference type="PROSITE" id="PS50879"/>
    </source>
</evidence>
<evidence type="ECO:0000259" key="2">
    <source>
        <dbReference type="PROSITE" id="PS50994"/>
    </source>
</evidence>
<dbReference type="SUPFAM" id="SSF53098">
    <property type="entry name" value="Ribonuclease H-like"/>
    <property type="match status" value="2"/>
</dbReference>
<dbReference type="InterPro" id="IPR001584">
    <property type="entry name" value="Integrase_cat-core"/>
</dbReference>
<evidence type="ECO:0000313" key="3">
    <source>
        <dbReference type="EMBL" id="PKA66197.1"/>
    </source>
</evidence>
<dbReference type="PROSITE" id="PS50994">
    <property type="entry name" value="INTEGRASE"/>
    <property type="match status" value="1"/>
</dbReference>
<gene>
    <name evidence="3" type="ORF">AXF42_Ash006894</name>
</gene>
<dbReference type="GO" id="GO:0003676">
    <property type="term" value="F:nucleic acid binding"/>
    <property type="evidence" value="ECO:0007669"/>
    <property type="project" value="InterPro"/>
</dbReference>
<evidence type="ECO:0000313" key="4">
    <source>
        <dbReference type="Proteomes" id="UP000236161"/>
    </source>
</evidence>
<accession>A0A2I0BEG9</accession>
<dbReference type="InterPro" id="IPR012337">
    <property type="entry name" value="RNaseH-like_sf"/>
</dbReference>
<feature type="domain" description="Integrase catalytic" evidence="2">
    <location>
        <begin position="246"/>
        <end position="311"/>
    </location>
</feature>
<keyword evidence="4" id="KW-1185">Reference proteome</keyword>
<sequence length="311" mass="35773">MGAVLYQAVTLRFRATNNQAEYEALIAGLKFELSMAVKHIQVFSDSLLVVNQVNQTFETKDEVLKKYLHQAKSLISLFKDFSLTHVPREENQVADRLAKEGLPNLRQTQVFERPSFECAEASSEERSPCWMDRILDYLRSGIQPDSRQEAQKLKLVCAKYTLIDGELYRRSYAKPLTKCLRPDEALKVMDVVHRGECGTHARGRSLVMRILRQGFFCPNIHKDAQVFVEKCSQCQYYADMQRQPSGYLKPINSSRSFAIWGLDFLGPMPSAMRGYKWILVAVDYFTKWIEAKPLTQPTAQNVENFLWANIV</sequence>
<dbReference type="CDD" id="cd09279">
    <property type="entry name" value="RNase_HI_like"/>
    <property type="match status" value="1"/>
</dbReference>
<dbReference type="PANTHER" id="PTHR48475">
    <property type="entry name" value="RIBONUCLEASE H"/>
    <property type="match status" value="1"/>
</dbReference>
<dbReference type="AlphaFoldDB" id="A0A2I0BEG9"/>
<dbReference type="GO" id="GO:0015074">
    <property type="term" value="P:DNA integration"/>
    <property type="evidence" value="ECO:0007669"/>
    <property type="project" value="InterPro"/>
</dbReference>
<dbReference type="InterPro" id="IPR036397">
    <property type="entry name" value="RNaseH_sf"/>
</dbReference>
<dbReference type="Pfam" id="PF17921">
    <property type="entry name" value="Integrase_H2C2"/>
    <property type="match status" value="1"/>
</dbReference>
<protein>
    <submittedName>
        <fullName evidence="3">Uncharacterized protein</fullName>
    </submittedName>
</protein>
<name>A0A2I0BEG9_9ASPA</name>
<dbReference type="Pfam" id="PF13456">
    <property type="entry name" value="RVT_3"/>
    <property type="match status" value="1"/>
</dbReference>
<feature type="domain" description="RNase H type-1" evidence="1">
    <location>
        <begin position="1"/>
        <end position="103"/>
    </location>
</feature>
<proteinExistence type="predicted"/>
<dbReference type="OrthoDB" id="2016287at2759"/>
<dbReference type="Proteomes" id="UP000236161">
    <property type="component" value="Unassembled WGS sequence"/>
</dbReference>
<dbReference type="GO" id="GO:0004523">
    <property type="term" value="F:RNA-DNA hybrid ribonuclease activity"/>
    <property type="evidence" value="ECO:0007669"/>
    <property type="project" value="InterPro"/>
</dbReference>
<dbReference type="PANTHER" id="PTHR48475:SF2">
    <property type="entry name" value="RIBONUCLEASE H"/>
    <property type="match status" value="1"/>
</dbReference>
<dbReference type="PROSITE" id="PS50879">
    <property type="entry name" value="RNASE_H_1"/>
    <property type="match status" value="1"/>
</dbReference>